<proteinExistence type="predicted"/>
<dbReference type="EMBL" id="CACRUH010000113">
    <property type="protein sequence ID" value="VYU84394.1"/>
    <property type="molecule type" value="Genomic_DNA"/>
</dbReference>
<accession>A0A6N3I598</accession>
<name>A0A6N3I598_9FIRM</name>
<sequence>MKLHTLVISGPRAVDAVVSACFAIPMSPVTMLFKALTPLIAAVFAMLVILSATFLTLLIAPAPAFVMSEKPFLTPSPAYMPYIRTVSSNPGSFFIVPINPVTPPAVFVNTRPTPPTTAITDPATVRNPPRQKTTSIMTRTSS</sequence>
<protein>
    <submittedName>
        <fullName evidence="3">Uncharacterized protein</fullName>
    </submittedName>
</protein>
<keyword evidence="2" id="KW-1133">Transmembrane helix</keyword>
<keyword evidence="2" id="KW-0812">Transmembrane</keyword>
<organism evidence="3">
    <name type="scientific">Hungatella hathewayi</name>
    <dbReference type="NCBI Taxonomy" id="154046"/>
    <lineage>
        <taxon>Bacteria</taxon>
        <taxon>Bacillati</taxon>
        <taxon>Bacillota</taxon>
        <taxon>Clostridia</taxon>
        <taxon>Lachnospirales</taxon>
        <taxon>Lachnospiraceae</taxon>
        <taxon>Hungatella</taxon>
    </lineage>
</organism>
<feature type="transmembrane region" description="Helical" evidence="2">
    <location>
        <begin position="39"/>
        <end position="60"/>
    </location>
</feature>
<feature type="compositionally biased region" description="Polar residues" evidence="1">
    <location>
        <begin position="130"/>
        <end position="142"/>
    </location>
</feature>
<evidence type="ECO:0000313" key="3">
    <source>
        <dbReference type="EMBL" id="VYU84394.1"/>
    </source>
</evidence>
<dbReference type="AlphaFoldDB" id="A0A6N3I598"/>
<gene>
    <name evidence="3" type="ORF">CHLFYP18_05173</name>
</gene>
<keyword evidence="2" id="KW-0472">Membrane</keyword>
<reference evidence="3" key="1">
    <citation type="submission" date="2019-11" db="EMBL/GenBank/DDBJ databases">
        <authorList>
            <person name="Feng L."/>
        </authorList>
    </citation>
    <scope>NUCLEOTIDE SEQUENCE</scope>
    <source>
        <strain evidence="3">ChathewayiLFYP18</strain>
    </source>
</reference>
<evidence type="ECO:0000256" key="1">
    <source>
        <dbReference type="SAM" id="MobiDB-lite"/>
    </source>
</evidence>
<feature type="region of interest" description="Disordered" evidence="1">
    <location>
        <begin position="116"/>
        <end position="142"/>
    </location>
</feature>
<evidence type="ECO:0000256" key="2">
    <source>
        <dbReference type="SAM" id="Phobius"/>
    </source>
</evidence>